<accession>A0A0A0EV45</accession>
<keyword evidence="2" id="KW-1185">Reference proteome</keyword>
<dbReference type="EMBL" id="AVPT01000023">
    <property type="protein sequence ID" value="KGM54801.1"/>
    <property type="molecule type" value="Genomic_DNA"/>
</dbReference>
<comment type="caution">
    <text evidence="1">The sequence shown here is derived from an EMBL/GenBank/DDBJ whole genome shotgun (WGS) entry which is preliminary data.</text>
</comment>
<evidence type="ECO:0000313" key="2">
    <source>
        <dbReference type="Proteomes" id="UP000029989"/>
    </source>
</evidence>
<reference evidence="1 2" key="1">
    <citation type="journal article" date="2015" name="Stand. Genomic Sci.">
        <title>Genomic information of the arsenic-resistant bacterium Lysobacter arseniciresistens type strain ZS79(T) and comparison of Lysobacter draft genomes.</title>
        <authorList>
            <person name="Liu L."/>
            <person name="Zhang S."/>
            <person name="Luo M."/>
            <person name="Wang G."/>
        </authorList>
    </citation>
    <scope>NUCLEOTIDE SEQUENCE [LARGE SCALE GENOMIC DNA]</scope>
    <source>
        <strain evidence="1 2">ZS79</strain>
    </source>
</reference>
<evidence type="ECO:0000313" key="1">
    <source>
        <dbReference type="EMBL" id="KGM54801.1"/>
    </source>
</evidence>
<protein>
    <submittedName>
        <fullName evidence="1">Uncharacterized protein</fullName>
    </submittedName>
</protein>
<name>A0A0A0EV45_9GAMM</name>
<dbReference type="AlphaFoldDB" id="A0A0A0EV45"/>
<proteinExistence type="predicted"/>
<dbReference type="Proteomes" id="UP000029989">
    <property type="component" value="Unassembled WGS sequence"/>
</dbReference>
<gene>
    <name evidence="1" type="ORF">N799_08570</name>
</gene>
<sequence>MVNGELVKGADIGLRAKDKPDLIARTKTNDKGVYTLSVRVRKGTLLQEIVISNPDKTGKVAVFPGQVIACK</sequence>
<organism evidence="1 2">
    <name type="scientific">Lysobacter arseniciresistens ZS79</name>
    <dbReference type="NCBI Taxonomy" id="913325"/>
    <lineage>
        <taxon>Bacteria</taxon>
        <taxon>Pseudomonadati</taxon>
        <taxon>Pseudomonadota</taxon>
        <taxon>Gammaproteobacteria</taxon>
        <taxon>Lysobacterales</taxon>
        <taxon>Lysobacteraceae</taxon>
        <taxon>Novilysobacter</taxon>
    </lineage>
</organism>